<feature type="transmembrane region" description="Helical" evidence="15">
    <location>
        <begin position="77"/>
        <end position="96"/>
    </location>
</feature>
<keyword evidence="17" id="KW-1185">Reference proteome</keyword>
<keyword evidence="12" id="KW-0325">Glycoprotein</keyword>
<dbReference type="SUPFAM" id="SSF58069">
    <property type="entry name" value="Virus ectodomain"/>
    <property type="match status" value="1"/>
</dbReference>
<protein>
    <submittedName>
        <fullName evidence="16">Uncharacterized protein</fullName>
    </submittedName>
</protein>
<keyword evidence="9 15" id="KW-0472">Membrane</keyword>
<keyword evidence="5" id="KW-0945">Host-virus interaction</keyword>
<keyword evidence="11" id="KW-1015">Disulfide bond</keyword>
<keyword evidence="10" id="KW-0564">Palmitate</keyword>
<proteinExistence type="predicted"/>
<evidence type="ECO:0000256" key="8">
    <source>
        <dbReference type="ARBA" id="ARBA00022989"/>
    </source>
</evidence>
<reference evidence="16" key="1">
    <citation type="submission" date="2025-08" db="UniProtKB">
        <authorList>
            <consortium name="Ensembl"/>
        </authorList>
    </citation>
    <scope>IDENTIFICATION</scope>
</reference>
<evidence type="ECO:0000256" key="11">
    <source>
        <dbReference type="ARBA" id="ARBA00023157"/>
    </source>
</evidence>
<dbReference type="PANTHER" id="PTHR10424:SF81">
    <property type="entry name" value="ERVV2 PROTEIN"/>
    <property type="match status" value="1"/>
</dbReference>
<feature type="region of interest" description="Disordered" evidence="14">
    <location>
        <begin position="334"/>
        <end position="365"/>
    </location>
</feature>
<feature type="compositionally biased region" description="Low complexity" evidence="14">
    <location>
        <begin position="334"/>
        <end position="359"/>
    </location>
</feature>
<keyword evidence="13" id="KW-0449">Lipoprotein</keyword>
<evidence type="ECO:0000256" key="10">
    <source>
        <dbReference type="ARBA" id="ARBA00023139"/>
    </source>
</evidence>
<evidence type="ECO:0000256" key="14">
    <source>
        <dbReference type="SAM" id="MobiDB-lite"/>
    </source>
</evidence>
<evidence type="ECO:0000256" key="9">
    <source>
        <dbReference type="ARBA" id="ARBA00023136"/>
    </source>
</evidence>
<dbReference type="GeneTree" id="ENSGT00530000064449"/>
<feature type="region of interest" description="Disordered" evidence="14">
    <location>
        <begin position="1"/>
        <end position="68"/>
    </location>
</feature>
<name>A0A674C4I8_SALTR</name>
<evidence type="ECO:0000256" key="3">
    <source>
        <dbReference type="ARBA" id="ARBA00004563"/>
    </source>
</evidence>
<keyword evidence="8 15" id="KW-1133">Transmembrane helix</keyword>
<evidence type="ECO:0000256" key="1">
    <source>
        <dbReference type="ARBA" id="ARBA00004402"/>
    </source>
</evidence>
<comment type="subcellular location">
    <subcellularLocation>
        <location evidence="1">Host cell membrane</location>
        <topology evidence="1">Single-pass type I membrane protein</topology>
    </subcellularLocation>
    <subcellularLocation>
        <location evidence="2">Host endomembrane system</location>
        <topology evidence="2">Peripheral membrane protein</topology>
    </subcellularLocation>
    <subcellularLocation>
        <location evidence="3">Virion membrane</location>
        <topology evidence="3">Single-pass type I membrane protein</topology>
    </subcellularLocation>
</comment>
<feature type="compositionally biased region" description="Basic residues" evidence="14">
    <location>
        <begin position="20"/>
        <end position="29"/>
    </location>
</feature>
<evidence type="ECO:0000256" key="12">
    <source>
        <dbReference type="ARBA" id="ARBA00023180"/>
    </source>
</evidence>
<dbReference type="InterPro" id="IPR018154">
    <property type="entry name" value="TLV/ENV_coat_polyprotein"/>
</dbReference>
<evidence type="ECO:0000256" key="13">
    <source>
        <dbReference type="ARBA" id="ARBA00023288"/>
    </source>
</evidence>
<reference evidence="16" key="2">
    <citation type="submission" date="2025-09" db="UniProtKB">
        <authorList>
            <consortium name="Ensembl"/>
        </authorList>
    </citation>
    <scope>IDENTIFICATION</scope>
</reference>
<evidence type="ECO:0000313" key="16">
    <source>
        <dbReference type="Ensembl" id="ENSSTUP00000078434.1"/>
    </source>
</evidence>
<dbReference type="InParanoid" id="A0A674C4I8"/>
<keyword evidence="7" id="KW-1043">Host membrane</keyword>
<dbReference type="AlphaFoldDB" id="A0A674C4I8"/>
<evidence type="ECO:0000256" key="4">
    <source>
        <dbReference type="ARBA" id="ARBA00022511"/>
    </source>
</evidence>
<evidence type="ECO:0000313" key="17">
    <source>
        <dbReference type="Proteomes" id="UP000472277"/>
    </source>
</evidence>
<dbReference type="Pfam" id="PF00429">
    <property type="entry name" value="TLV_coat"/>
    <property type="match status" value="1"/>
</dbReference>
<feature type="region of interest" description="Disordered" evidence="14">
    <location>
        <begin position="124"/>
        <end position="201"/>
    </location>
</feature>
<evidence type="ECO:0000256" key="2">
    <source>
        <dbReference type="ARBA" id="ARBA00004531"/>
    </source>
</evidence>
<evidence type="ECO:0000256" key="6">
    <source>
        <dbReference type="ARBA" id="ARBA00022692"/>
    </source>
</evidence>
<dbReference type="Ensembl" id="ENSSTUT00000083539.1">
    <property type="protein sequence ID" value="ENSSTUP00000078434.1"/>
    <property type="gene ID" value="ENSSTUG00000034645.1"/>
</dbReference>
<feature type="region of interest" description="Disordered" evidence="14">
    <location>
        <begin position="378"/>
        <end position="401"/>
    </location>
</feature>
<evidence type="ECO:0000256" key="5">
    <source>
        <dbReference type="ARBA" id="ARBA00022581"/>
    </source>
</evidence>
<feature type="transmembrane region" description="Helical" evidence="15">
    <location>
        <begin position="799"/>
        <end position="821"/>
    </location>
</feature>
<dbReference type="PANTHER" id="PTHR10424">
    <property type="entry name" value="VIRAL ENVELOPE PROTEIN"/>
    <property type="match status" value="1"/>
</dbReference>
<keyword evidence="6 15" id="KW-0812">Transmembrane</keyword>
<evidence type="ECO:0000256" key="7">
    <source>
        <dbReference type="ARBA" id="ARBA00022870"/>
    </source>
</evidence>
<organism evidence="16 17">
    <name type="scientific">Salmo trutta</name>
    <name type="common">Brown trout</name>
    <dbReference type="NCBI Taxonomy" id="8032"/>
    <lineage>
        <taxon>Eukaryota</taxon>
        <taxon>Metazoa</taxon>
        <taxon>Chordata</taxon>
        <taxon>Craniata</taxon>
        <taxon>Vertebrata</taxon>
        <taxon>Euteleostomi</taxon>
        <taxon>Actinopterygii</taxon>
        <taxon>Neopterygii</taxon>
        <taxon>Teleostei</taxon>
        <taxon>Protacanthopterygii</taxon>
        <taxon>Salmoniformes</taxon>
        <taxon>Salmonidae</taxon>
        <taxon>Salmoninae</taxon>
        <taxon>Salmo</taxon>
    </lineage>
</organism>
<feature type="compositionally biased region" description="Basic and acidic residues" evidence="14">
    <location>
        <begin position="130"/>
        <end position="158"/>
    </location>
</feature>
<dbReference type="Proteomes" id="UP000472277">
    <property type="component" value="Chromosome 13"/>
</dbReference>
<evidence type="ECO:0000256" key="15">
    <source>
        <dbReference type="SAM" id="Phobius"/>
    </source>
</evidence>
<dbReference type="OMA" id="SEMLIVP"/>
<keyword evidence="4" id="KW-1032">Host cell membrane</keyword>
<dbReference type="Gene3D" id="1.10.287.210">
    <property type="match status" value="1"/>
</dbReference>
<sequence>MRTQRMLIHQTGARQEKEQRKRTRLRKEARKITSQAKAKRRLTHHQLPLEGVNGETGQEKKPANQQYSSRWDQRLQGGGKAICLILLVICLLWQIAITKAHYNGTQKYTTKNGNGFSLDLMHTQTGSQVDQRREIPKPKKEPHKWQEEKPPKGEKKEMTQGPKSKRLFPPLTFQHSLGPPDKQLNRKKREEPDRQPGGKNRVRITVPPQIITEAGEQKTVALYRIKPLPEVAYCGWTHHQTKGEVIWDPKGCDLTVIKEENEWVLSIKNIEPVEGEEFIVELTHTGLVGGSTTTTMKVEFTPAPDPQVLTTARTTTTVTAAVNTTVVTTGVTSTTLGEKSTTPTTTPVITPTVKPTTRPETSESGGFFTDIWNLLTKPNSSPQENDMDETVGGVESEPPKDRTLEEAVKNDWYKWARYTADRHKMDNCILCSKSPLSEMLIVPEPATFDSCAKWKNNNCNQGKYHIPLCDIECRMALGSSKGKTMLQTTVLANKECATYDIRTELTKPQIDKSTVVKGKYECFYNYGIGGINVGNTTVQCDTIWVLEIAGIRKFDENGLMTNRKGSCGNITQVAPSLTMLKNQDRGIADSFWMCGKNKLLNVLPEGWIGLCALVRAVQQVDIIKIPQVEHVKTRTKREYESDPKVYLDTIGQPRGVPTEFKARDEVKSGFESIFLWVTPNKNLEWINYIYYNQQRFINYTDSALTALGEQVKATSQMTWQNREALNWLLAEKGGVCVMYGDACCTFIPNNTAPNGTFSLAMNKLKGLRAEVQANAGFDSHVWDWLDLALGKWGAMFTRMAIMVGAGLVALGVVFCCVLPLVKSLVVKTAVKQMSVHGVTPKPKRRQRKKFKDYVLDPPIVINPVPDNPGHYTNKYGNPCNAVGGPLDCPFGNPNCLHEVILGGGYRCHDWRPGGFPVYRTNPDSGELVIVHVHKKCPKPRRCKWCSQDDNNEHYHHPDPLFCAMCQRGDCPICADEECAPRT</sequence>
<accession>A0A674C4I8</accession>